<keyword evidence="3" id="KW-1185">Reference proteome</keyword>
<feature type="chain" id="PRO_5034231203" evidence="1">
    <location>
        <begin position="28"/>
        <end position="196"/>
    </location>
</feature>
<dbReference type="PROSITE" id="PS51257">
    <property type="entry name" value="PROKAR_LIPOPROTEIN"/>
    <property type="match status" value="1"/>
</dbReference>
<dbReference type="EMBL" id="KV722362">
    <property type="protein sequence ID" value="OCH92879.1"/>
    <property type="molecule type" value="Genomic_DNA"/>
</dbReference>
<evidence type="ECO:0000313" key="3">
    <source>
        <dbReference type="Proteomes" id="UP000250043"/>
    </source>
</evidence>
<name>A0A8E2B2L3_9APHY</name>
<protein>
    <submittedName>
        <fullName evidence="2">Uncharacterized protein</fullName>
    </submittedName>
</protein>
<proteinExistence type="predicted"/>
<dbReference type="AlphaFoldDB" id="A0A8E2B2L3"/>
<dbReference type="OrthoDB" id="3229881at2759"/>
<gene>
    <name evidence="2" type="ORF">OBBRIDRAFT_790737</name>
</gene>
<sequence length="196" mass="21647">MQRMLLQSVEFFCLVLSLLACISVVIAIPAFDGVTSWSSVGSLVPGISALEALGPSSKKVDPGTLPYFMSIHAPRGLPGNMTVYRNRSPPLFYIYGDQLYHYHNDSTILPVNVYNTTGAQDLPLQIKAGTMEDGVKGGIWRWQGTMLQYERGTQTNQGLFYHCDDPNGLKGLFLFLQCSAPPPGCTPFTIHSWSRR</sequence>
<accession>A0A8E2B2L3</accession>
<evidence type="ECO:0000256" key="1">
    <source>
        <dbReference type="SAM" id="SignalP"/>
    </source>
</evidence>
<reference evidence="2 3" key="1">
    <citation type="submission" date="2016-07" db="EMBL/GenBank/DDBJ databases">
        <title>Draft genome of the white-rot fungus Obba rivulosa 3A-2.</title>
        <authorList>
            <consortium name="DOE Joint Genome Institute"/>
            <person name="Miettinen O."/>
            <person name="Riley R."/>
            <person name="Acob R."/>
            <person name="Barry K."/>
            <person name="Cullen D."/>
            <person name="De Vries R."/>
            <person name="Hainaut M."/>
            <person name="Hatakka A."/>
            <person name="Henrissat B."/>
            <person name="Hilden K."/>
            <person name="Kuo R."/>
            <person name="Labutti K."/>
            <person name="Lipzen A."/>
            <person name="Makela M.R."/>
            <person name="Sandor L."/>
            <person name="Spatafora J.W."/>
            <person name="Grigoriev I.V."/>
            <person name="Hibbett D.S."/>
        </authorList>
    </citation>
    <scope>NUCLEOTIDE SEQUENCE [LARGE SCALE GENOMIC DNA]</scope>
    <source>
        <strain evidence="2 3">3A-2</strain>
    </source>
</reference>
<feature type="signal peptide" evidence="1">
    <location>
        <begin position="1"/>
        <end position="27"/>
    </location>
</feature>
<keyword evidence="1" id="KW-0732">Signal</keyword>
<dbReference type="Proteomes" id="UP000250043">
    <property type="component" value="Unassembled WGS sequence"/>
</dbReference>
<organism evidence="2 3">
    <name type="scientific">Obba rivulosa</name>
    <dbReference type="NCBI Taxonomy" id="1052685"/>
    <lineage>
        <taxon>Eukaryota</taxon>
        <taxon>Fungi</taxon>
        <taxon>Dikarya</taxon>
        <taxon>Basidiomycota</taxon>
        <taxon>Agaricomycotina</taxon>
        <taxon>Agaricomycetes</taxon>
        <taxon>Polyporales</taxon>
        <taxon>Gelatoporiaceae</taxon>
        <taxon>Obba</taxon>
    </lineage>
</organism>
<evidence type="ECO:0000313" key="2">
    <source>
        <dbReference type="EMBL" id="OCH92879.1"/>
    </source>
</evidence>